<keyword evidence="3 10" id="KW-0436">Ligase</keyword>
<dbReference type="RefSeq" id="WP_006996839.1">
    <property type="nucleotide sequence ID" value="NZ_CH724130.1"/>
</dbReference>
<evidence type="ECO:0000256" key="7">
    <source>
        <dbReference type="ARBA" id="ARBA00048258"/>
    </source>
</evidence>
<keyword evidence="9" id="KW-0175">Coiled coil</keyword>
<evidence type="ECO:0000256" key="2">
    <source>
        <dbReference type="ARBA" id="ARBA00009256"/>
    </source>
</evidence>
<dbReference type="Pfam" id="PF02569">
    <property type="entry name" value="Pantoate_ligase"/>
    <property type="match status" value="1"/>
</dbReference>
<dbReference type="GO" id="GO:0004592">
    <property type="term" value="F:pantoate-beta-alanine ligase activity"/>
    <property type="evidence" value="ECO:0007669"/>
    <property type="project" value="UniProtKB-UniRule"/>
</dbReference>
<evidence type="ECO:0000256" key="3">
    <source>
        <dbReference type="ARBA" id="ARBA00022598"/>
    </source>
</evidence>
<dbReference type="Proteomes" id="UP000005306">
    <property type="component" value="Unassembled WGS sequence"/>
</dbReference>
<proteinExistence type="inferred from homology"/>
<dbReference type="GO" id="GO:0005829">
    <property type="term" value="C:cytosol"/>
    <property type="evidence" value="ECO:0007669"/>
    <property type="project" value="TreeGrafter"/>
</dbReference>
<dbReference type="InterPro" id="IPR042176">
    <property type="entry name" value="Pantoate_ligase_C"/>
</dbReference>
<keyword evidence="6" id="KW-0067">ATP-binding</keyword>
<evidence type="ECO:0000256" key="6">
    <source>
        <dbReference type="ARBA" id="ARBA00022840"/>
    </source>
</evidence>
<protein>
    <recommendedName>
        <fullName evidence="8">Pantoate--beta-alanine ligase</fullName>
        <ecNumber evidence="8">6.3.2.1</ecNumber>
    </recommendedName>
</protein>
<dbReference type="PANTHER" id="PTHR21299:SF1">
    <property type="entry name" value="PANTOATE--BETA-ALANINE LIGASE"/>
    <property type="match status" value="1"/>
</dbReference>
<comment type="pathway">
    <text evidence="1">Cofactor biosynthesis; (R)-pantothenate biosynthesis; (R)-pantothenate from (R)-pantoate and beta-alanine: step 1/1.</text>
</comment>
<evidence type="ECO:0000256" key="1">
    <source>
        <dbReference type="ARBA" id="ARBA00004990"/>
    </source>
</evidence>
<name>Q1UZD9_PELU1</name>
<comment type="similarity">
    <text evidence="2">Belongs to the pantothenate synthetase family.</text>
</comment>
<evidence type="ECO:0000256" key="9">
    <source>
        <dbReference type="SAM" id="Coils"/>
    </source>
</evidence>
<gene>
    <name evidence="10" type="ORF">PU1002_00980</name>
</gene>
<dbReference type="Gene3D" id="3.40.50.620">
    <property type="entry name" value="HUPs"/>
    <property type="match status" value="1"/>
</dbReference>
<evidence type="ECO:0000256" key="4">
    <source>
        <dbReference type="ARBA" id="ARBA00022655"/>
    </source>
</evidence>
<organism evidence="10 11">
    <name type="scientific">Pelagibacter ubique (strain HTCC1002)</name>
    <dbReference type="NCBI Taxonomy" id="314261"/>
    <lineage>
        <taxon>Bacteria</taxon>
        <taxon>Pseudomonadati</taxon>
        <taxon>Pseudomonadota</taxon>
        <taxon>Alphaproteobacteria</taxon>
        <taxon>Candidatus Pelagibacterales</taxon>
        <taxon>Candidatus Pelagibacteraceae</taxon>
        <taxon>Candidatus Pelagibacter</taxon>
    </lineage>
</organism>
<dbReference type="AlphaFoldDB" id="Q1UZD9"/>
<dbReference type="GO" id="GO:0015940">
    <property type="term" value="P:pantothenate biosynthetic process"/>
    <property type="evidence" value="ECO:0007669"/>
    <property type="project" value="UniProtKB-UniRule"/>
</dbReference>
<sequence>MFYLLIFLLQMKLIKLKTDLIKAIELDKRLGFVPTMGSLHEGHKTLIKTSQKNCKKTLVSIFINPTQFNNKKDYKTYPKNLKQDLSYLKKLKVDYVYLPTIKQIYWKKNNEIKLNKSQKILCAKFRKGHFEGVLDVLDRFIELISPQKMFMGEKDFQQFFLVKNYIENKHNTKVQVCKTVREQNKLALSSRNSLLNKKSFINSGIIAKKLLSLKNEIKKNKKKYKKMIFNLKEELSKNFDIKIEYLECRNTHNLSTNITNKPFKLFVAYYINNVRLIDNF</sequence>
<reference evidence="10 11" key="1">
    <citation type="submission" date="2006-04" db="EMBL/GenBank/DDBJ databases">
        <authorList>
            <person name="Giovannoni S.J."/>
            <person name="Cho J.-C."/>
            <person name="Ferriera S."/>
            <person name="Johnson J."/>
            <person name="Kravitz S."/>
            <person name="Halpern A."/>
            <person name="Remington K."/>
            <person name="Beeson K."/>
            <person name="Tran B."/>
            <person name="Rogers Y.-H."/>
            <person name="Friedman R."/>
            <person name="Venter J.C."/>
        </authorList>
    </citation>
    <scope>NUCLEOTIDE SEQUENCE [LARGE SCALE GENOMIC DNA]</scope>
    <source>
        <strain evidence="10 11">HTCC1002</strain>
    </source>
</reference>
<evidence type="ECO:0000313" key="10">
    <source>
        <dbReference type="EMBL" id="EAS84252.1"/>
    </source>
</evidence>
<keyword evidence="4" id="KW-0566">Pantothenate biosynthesis</keyword>
<feature type="coiled-coil region" evidence="9">
    <location>
        <begin position="207"/>
        <end position="234"/>
    </location>
</feature>
<dbReference type="HOGENOM" id="CLU_047148_0_0_5"/>
<dbReference type="PANTHER" id="PTHR21299">
    <property type="entry name" value="CYTIDYLATE KINASE/PANTOATE-BETA-ALANINE LIGASE"/>
    <property type="match status" value="1"/>
</dbReference>
<accession>Q1UZD9</accession>
<dbReference type="EC" id="6.3.2.1" evidence="8"/>
<evidence type="ECO:0000256" key="8">
    <source>
        <dbReference type="NCBIfam" id="TIGR00018"/>
    </source>
</evidence>
<dbReference type="Gene3D" id="3.30.1300.10">
    <property type="entry name" value="Pantoate-beta-alanine ligase, C-terminal domain"/>
    <property type="match status" value="1"/>
</dbReference>
<dbReference type="InterPro" id="IPR003721">
    <property type="entry name" value="Pantoate_ligase"/>
</dbReference>
<dbReference type="NCBIfam" id="TIGR00018">
    <property type="entry name" value="panC"/>
    <property type="match status" value="1"/>
</dbReference>
<dbReference type="GO" id="GO:0005524">
    <property type="term" value="F:ATP binding"/>
    <property type="evidence" value="ECO:0007669"/>
    <property type="project" value="UniProtKB-KW"/>
</dbReference>
<comment type="caution">
    <text evidence="10">The sequence shown here is derived from an EMBL/GenBank/DDBJ whole genome shotgun (WGS) entry which is preliminary data.</text>
</comment>
<comment type="catalytic activity">
    <reaction evidence="7">
        <text>(R)-pantoate + beta-alanine + ATP = (R)-pantothenate + AMP + diphosphate + H(+)</text>
        <dbReference type="Rhea" id="RHEA:10912"/>
        <dbReference type="ChEBI" id="CHEBI:15378"/>
        <dbReference type="ChEBI" id="CHEBI:15980"/>
        <dbReference type="ChEBI" id="CHEBI:29032"/>
        <dbReference type="ChEBI" id="CHEBI:30616"/>
        <dbReference type="ChEBI" id="CHEBI:33019"/>
        <dbReference type="ChEBI" id="CHEBI:57966"/>
        <dbReference type="ChEBI" id="CHEBI:456215"/>
        <dbReference type="EC" id="6.3.2.1"/>
    </reaction>
</comment>
<dbReference type="InterPro" id="IPR014729">
    <property type="entry name" value="Rossmann-like_a/b/a_fold"/>
</dbReference>
<dbReference type="UniPathway" id="UPA00028">
    <property type="reaction ID" value="UER00005"/>
</dbReference>
<evidence type="ECO:0000313" key="11">
    <source>
        <dbReference type="Proteomes" id="UP000005306"/>
    </source>
</evidence>
<dbReference type="SUPFAM" id="SSF52374">
    <property type="entry name" value="Nucleotidylyl transferase"/>
    <property type="match status" value="1"/>
</dbReference>
<dbReference type="EMBL" id="AAPV01000002">
    <property type="protein sequence ID" value="EAS84252.1"/>
    <property type="molecule type" value="Genomic_DNA"/>
</dbReference>
<evidence type="ECO:0000256" key="5">
    <source>
        <dbReference type="ARBA" id="ARBA00022741"/>
    </source>
</evidence>
<keyword evidence="5" id="KW-0547">Nucleotide-binding</keyword>